<evidence type="ECO:0000313" key="3">
    <source>
        <dbReference type="EMBL" id="HFI91612.1"/>
    </source>
</evidence>
<organism evidence="3">
    <name type="scientific">Ignavibacterium album</name>
    <dbReference type="NCBI Taxonomy" id="591197"/>
    <lineage>
        <taxon>Bacteria</taxon>
        <taxon>Pseudomonadati</taxon>
        <taxon>Ignavibacteriota</taxon>
        <taxon>Ignavibacteria</taxon>
        <taxon>Ignavibacteriales</taxon>
        <taxon>Ignavibacteriaceae</taxon>
        <taxon>Ignavibacterium</taxon>
    </lineage>
</organism>
<dbReference type="GO" id="GO:0005829">
    <property type="term" value="C:cytosol"/>
    <property type="evidence" value="ECO:0007669"/>
    <property type="project" value="TreeGrafter"/>
</dbReference>
<dbReference type="AlphaFoldDB" id="A0A7V2ZKE2"/>
<dbReference type="InterPro" id="IPR002201">
    <property type="entry name" value="Glyco_trans_9"/>
</dbReference>
<evidence type="ECO:0000256" key="2">
    <source>
        <dbReference type="ARBA" id="ARBA00022679"/>
    </source>
</evidence>
<reference evidence="3" key="1">
    <citation type="journal article" date="2020" name="mSystems">
        <title>Genome- and Community-Level Interaction Insights into Carbon Utilization and Element Cycling Functions of Hydrothermarchaeota in Hydrothermal Sediment.</title>
        <authorList>
            <person name="Zhou Z."/>
            <person name="Liu Y."/>
            <person name="Xu W."/>
            <person name="Pan J."/>
            <person name="Luo Z.H."/>
            <person name="Li M."/>
        </authorList>
    </citation>
    <scope>NUCLEOTIDE SEQUENCE [LARGE SCALE GENOMIC DNA]</scope>
    <source>
        <strain evidence="3">SpSt-479</strain>
    </source>
</reference>
<comment type="caution">
    <text evidence="3">The sequence shown here is derived from an EMBL/GenBank/DDBJ whole genome shotgun (WGS) entry which is preliminary data.</text>
</comment>
<dbReference type="SUPFAM" id="SSF53756">
    <property type="entry name" value="UDP-Glycosyltransferase/glycogen phosphorylase"/>
    <property type="match status" value="1"/>
</dbReference>
<gene>
    <name evidence="3" type="ORF">ENS31_08820</name>
</gene>
<dbReference type="EMBL" id="DSUJ01000008">
    <property type="protein sequence ID" value="HFI91612.1"/>
    <property type="molecule type" value="Genomic_DNA"/>
</dbReference>
<accession>A0A7V2ZKE2</accession>
<dbReference type="GO" id="GO:0008713">
    <property type="term" value="F:ADP-heptose-lipopolysaccharide heptosyltransferase activity"/>
    <property type="evidence" value="ECO:0007669"/>
    <property type="project" value="TreeGrafter"/>
</dbReference>
<protein>
    <submittedName>
        <fullName evidence="3">Lipopolysaccharide heptosyltransferase family protein</fullName>
    </submittedName>
</protein>
<dbReference type="PANTHER" id="PTHR30160">
    <property type="entry name" value="TETRAACYLDISACCHARIDE 4'-KINASE-RELATED"/>
    <property type="match status" value="1"/>
</dbReference>
<sequence length="344" mass="39210">MGTKKSEVKQLRFLIARIDRIGDVVLSTPLPREIKRIYPDSFVAVLVREYTKDIYLNNPFIDEIIIYDDSDKSLESSIKQAQIIRSYKFTHAFMLLPDERLNYILFFAGIPYRVGVGHKIYQMLTFTKFVDRKKYNPLRHEADYALDMIRKIGIESKSMEPEIYLTVKEKEEAKEFRSDIVQGEKFLIGINATSGNSAPNLSLAEYRKLILLLSKDNSLKVIVTDKEPPKEISDIPEIEYPFINNSLREAIIKFSALDLLVSNSTGPMHICAALKVPTLSLFCPLTACSPKLWGPLGNKSKIILPKENYCHTQCPGDPKVCRYEGDSGINAETLSEMIKSFLNR</sequence>
<dbReference type="PANTHER" id="PTHR30160:SF15">
    <property type="entry name" value="GLYCOSYLTRANSFERASE HI_0523-RELATED"/>
    <property type="match status" value="1"/>
</dbReference>
<evidence type="ECO:0000256" key="1">
    <source>
        <dbReference type="ARBA" id="ARBA00022676"/>
    </source>
</evidence>
<dbReference type="InterPro" id="IPR051199">
    <property type="entry name" value="LPS_LOS_Heptosyltrfase"/>
</dbReference>
<proteinExistence type="predicted"/>
<dbReference type="CDD" id="cd03789">
    <property type="entry name" value="GT9_LPS_heptosyltransferase"/>
    <property type="match status" value="1"/>
</dbReference>
<keyword evidence="2 3" id="KW-0808">Transferase</keyword>
<dbReference type="GO" id="GO:0009244">
    <property type="term" value="P:lipopolysaccharide core region biosynthetic process"/>
    <property type="evidence" value="ECO:0007669"/>
    <property type="project" value="TreeGrafter"/>
</dbReference>
<dbReference type="Pfam" id="PF01075">
    <property type="entry name" value="Glyco_transf_9"/>
    <property type="match status" value="1"/>
</dbReference>
<name>A0A7V2ZKE2_9BACT</name>
<keyword evidence="1" id="KW-0328">Glycosyltransferase</keyword>
<dbReference type="Gene3D" id="3.40.50.2000">
    <property type="entry name" value="Glycogen Phosphorylase B"/>
    <property type="match status" value="2"/>
</dbReference>